<name>A0A7C4ASA7_9BACT</name>
<dbReference type="EMBL" id="DTGT01000255">
    <property type="protein sequence ID" value="HGH61260.1"/>
    <property type="molecule type" value="Genomic_DNA"/>
</dbReference>
<gene>
    <name evidence="2" type="ORF">ENV54_08185</name>
</gene>
<evidence type="ECO:0000256" key="1">
    <source>
        <dbReference type="SAM" id="SignalP"/>
    </source>
</evidence>
<comment type="caution">
    <text evidence="2">The sequence shown here is derived from an EMBL/GenBank/DDBJ whole genome shotgun (WGS) entry which is preliminary data.</text>
</comment>
<feature type="signal peptide" evidence="1">
    <location>
        <begin position="1"/>
        <end position="22"/>
    </location>
</feature>
<accession>A0A7C4ASA7</accession>
<organism evidence="2">
    <name type="scientific">Desulfomonile tiedjei</name>
    <dbReference type="NCBI Taxonomy" id="2358"/>
    <lineage>
        <taxon>Bacteria</taxon>
        <taxon>Pseudomonadati</taxon>
        <taxon>Thermodesulfobacteriota</taxon>
        <taxon>Desulfomonilia</taxon>
        <taxon>Desulfomonilales</taxon>
        <taxon>Desulfomonilaceae</taxon>
        <taxon>Desulfomonile</taxon>
    </lineage>
</organism>
<keyword evidence="1" id="KW-0732">Signal</keyword>
<protein>
    <submittedName>
        <fullName evidence="2">Uncharacterized protein</fullName>
    </submittedName>
</protein>
<feature type="chain" id="PRO_5028065178" evidence="1">
    <location>
        <begin position="23"/>
        <end position="75"/>
    </location>
</feature>
<proteinExistence type="predicted"/>
<sequence>MKRLVNLVAALTFAVAVPFAMAQTGSGTTPAAPSGADKPAKTINCCVKGKCEQVKSDADCAKLGGKVVKDCKDCK</sequence>
<dbReference type="AlphaFoldDB" id="A0A7C4ASA7"/>
<evidence type="ECO:0000313" key="2">
    <source>
        <dbReference type="EMBL" id="HGH61260.1"/>
    </source>
</evidence>
<reference evidence="2" key="1">
    <citation type="journal article" date="2020" name="mSystems">
        <title>Genome- and Community-Level Interaction Insights into Carbon Utilization and Element Cycling Functions of Hydrothermarchaeota in Hydrothermal Sediment.</title>
        <authorList>
            <person name="Zhou Z."/>
            <person name="Liu Y."/>
            <person name="Xu W."/>
            <person name="Pan J."/>
            <person name="Luo Z.H."/>
            <person name="Li M."/>
        </authorList>
    </citation>
    <scope>NUCLEOTIDE SEQUENCE [LARGE SCALE GENOMIC DNA]</scope>
    <source>
        <strain evidence="2">SpSt-769</strain>
    </source>
</reference>